<dbReference type="InterPro" id="IPR043429">
    <property type="entry name" value="ArtM/GltK/GlnP/TcyL/YhdX-like"/>
</dbReference>
<dbReference type="PANTHER" id="PTHR30614:SF0">
    <property type="entry name" value="L-CYSTINE TRANSPORT SYSTEM PERMEASE PROTEIN TCYL"/>
    <property type="match status" value="1"/>
</dbReference>
<name>A0A1I4TSF9_9BACT</name>
<keyword evidence="3 9" id="KW-0813">Transport</keyword>
<keyword evidence="8 9" id="KW-0472">Membrane</keyword>
<dbReference type="Pfam" id="PF00528">
    <property type="entry name" value="BPD_transp_1"/>
    <property type="match status" value="1"/>
</dbReference>
<keyword evidence="5 9" id="KW-0812">Transmembrane</keyword>
<protein>
    <submittedName>
        <fullName evidence="11">Amino acid ABC transporter membrane protein 2, PAAT family</fullName>
    </submittedName>
</protein>
<evidence type="ECO:0000256" key="6">
    <source>
        <dbReference type="ARBA" id="ARBA00022970"/>
    </source>
</evidence>
<evidence type="ECO:0000256" key="3">
    <source>
        <dbReference type="ARBA" id="ARBA00022448"/>
    </source>
</evidence>
<dbReference type="SUPFAM" id="SSF161098">
    <property type="entry name" value="MetI-like"/>
    <property type="match status" value="1"/>
</dbReference>
<reference evidence="11 12" key="1">
    <citation type="submission" date="2016-10" db="EMBL/GenBank/DDBJ databases">
        <authorList>
            <person name="de Groot N.N."/>
        </authorList>
    </citation>
    <scope>NUCLEOTIDE SEQUENCE [LARGE SCALE GENOMIC DNA]</scope>
    <source>
        <strain evidence="11 12">DSM 9990</strain>
    </source>
</reference>
<evidence type="ECO:0000256" key="2">
    <source>
        <dbReference type="ARBA" id="ARBA00010072"/>
    </source>
</evidence>
<proteinExistence type="inferred from homology"/>
<feature type="transmembrane region" description="Helical" evidence="9">
    <location>
        <begin position="185"/>
        <end position="207"/>
    </location>
</feature>
<dbReference type="NCBIfam" id="TIGR01726">
    <property type="entry name" value="HEQRo_perm_3TM"/>
    <property type="match status" value="1"/>
</dbReference>
<evidence type="ECO:0000256" key="5">
    <source>
        <dbReference type="ARBA" id="ARBA00022692"/>
    </source>
</evidence>
<accession>A0A1I4TSF9</accession>
<keyword evidence="4" id="KW-1003">Cell membrane</keyword>
<evidence type="ECO:0000313" key="11">
    <source>
        <dbReference type="EMBL" id="SFM79648.1"/>
    </source>
</evidence>
<comment type="similarity">
    <text evidence="2">Belongs to the binding-protein-dependent transport system permease family. HisMQ subfamily.</text>
</comment>
<dbReference type="GO" id="GO:0022857">
    <property type="term" value="F:transmembrane transporter activity"/>
    <property type="evidence" value="ECO:0007669"/>
    <property type="project" value="InterPro"/>
</dbReference>
<evidence type="ECO:0000256" key="9">
    <source>
        <dbReference type="RuleBase" id="RU363032"/>
    </source>
</evidence>
<dbReference type="Proteomes" id="UP000199611">
    <property type="component" value="Unassembled WGS sequence"/>
</dbReference>
<keyword evidence="7 9" id="KW-1133">Transmembrane helix</keyword>
<dbReference type="AlphaFoldDB" id="A0A1I4TSF9"/>
<dbReference type="InterPro" id="IPR010065">
    <property type="entry name" value="AA_ABC_transptr_permease_3TM"/>
</dbReference>
<dbReference type="PROSITE" id="PS50928">
    <property type="entry name" value="ABC_TM1"/>
    <property type="match status" value="1"/>
</dbReference>
<evidence type="ECO:0000256" key="7">
    <source>
        <dbReference type="ARBA" id="ARBA00022989"/>
    </source>
</evidence>
<dbReference type="CDD" id="cd06261">
    <property type="entry name" value="TM_PBP2"/>
    <property type="match status" value="1"/>
</dbReference>
<organism evidence="11 12">
    <name type="scientific">Thermodesulforhabdus norvegica</name>
    <dbReference type="NCBI Taxonomy" id="39841"/>
    <lineage>
        <taxon>Bacteria</taxon>
        <taxon>Pseudomonadati</taxon>
        <taxon>Thermodesulfobacteriota</taxon>
        <taxon>Syntrophobacteria</taxon>
        <taxon>Syntrophobacterales</taxon>
        <taxon>Thermodesulforhabdaceae</taxon>
        <taxon>Thermodesulforhabdus</taxon>
    </lineage>
</organism>
<feature type="transmembrane region" description="Helical" evidence="9">
    <location>
        <begin position="58"/>
        <end position="77"/>
    </location>
</feature>
<gene>
    <name evidence="11" type="ORF">SAMN05660836_01495</name>
</gene>
<dbReference type="EMBL" id="FOUU01000004">
    <property type="protein sequence ID" value="SFM79648.1"/>
    <property type="molecule type" value="Genomic_DNA"/>
</dbReference>
<dbReference type="InterPro" id="IPR000515">
    <property type="entry name" value="MetI-like"/>
</dbReference>
<feature type="transmembrane region" description="Helical" evidence="9">
    <location>
        <begin position="25"/>
        <end position="46"/>
    </location>
</feature>
<evidence type="ECO:0000313" key="12">
    <source>
        <dbReference type="Proteomes" id="UP000199611"/>
    </source>
</evidence>
<dbReference type="RefSeq" id="WP_093394689.1">
    <property type="nucleotide sequence ID" value="NZ_FOUU01000004.1"/>
</dbReference>
<evidence type="ECO:0000256" key="8">
    <source>
        <dbReference type="ARBA" id="ARBA00023136"/>
    </source>
</evidence>
<dbReference type="Gene3D" id="1.10.3720.10">
    <property type="entry name" value="MetI-like"/>
    <property type="match status" value="1"/>
</dbReference>
<evidence type="ECO:0000256" key="1">
    <source>
        <dbReference type="ARBA" id="ARBA00004429"/>
    </source>
</evidence>
<dbReference type="InterPro" id="IPR035906">
    <property type="entry name" value="MetI-like_sf"/>
</dbReference>
<dbReference type="GO" id="GO:0006865">
    <property type="term" value="P:amino acid transport"/>
    <property type="evidence" value="ECO:0007669"/>
    <property type="project" value="UniProtKB-KW"/>
</dbReference>
<dbReference type="STRING" id="39841.SAMN05660836_01495"/>
<dbReference type="OrthoDB" id="3181282at2"/>
<comment type="subcellular location">
    <subcellularLocation>
        <location evidence="1">Cell inner membrane</location>
        <topology evidence="1">Multi-pass membrane protein</topology>
    </subcellularLocation>
    <subcellularLocation>
        <location evidence="9">Cell membrane</location>
        <topology evidence="9">Multi-pass membrane protein</topology>
    </subcellularLocation>
</comment>
<dbReference type="GO" id="GO:0043190">
    <property type="term" value="C:ATP-binding cassette (ABC) transporter complex"/>
    <property type="evidence" value="ECO:0007669"/>
    <property type="project" value="InterPro"/>
</dbReference>
<dbReference type="PANTHER" id="PTHR30614">
    <property type="entry name" value="MEMBRANE COMPONENT OF AMINO ACID ABC TRANSPORTER"/>
    <property type="match status" value="1"/>
</dbReference>
<keyword evidence="12" id="KW-1185">Reference proteome</keyword>
<keyword evidence="6" id="KW-0029">Amino-acid transport</keyword>
<evidence type="ECO:0000259" key="10">
    <source>
        <dbReference type="PROSITE" id="PS50928"/>
    </source>
</evidence>
<sequence length="224" mass="24539">MTDLAYFYRDVFPALLGGLIMSIKLIVPSAILGLALGVIVGSLRVYGVRPVRIIADGYVALFRGVPLLVQLFTWYFGLPHVGIFLSPYGASVMGFTLCSAAYHSEYVRGALLSIRRGQILAAQALGFTTFEILRSVVLPQALRRALPGCGNEIIYLIKYSSLAYMITCIELTGRAKALASQSFKYLEIFLIVGAIYLALVSVASWILHRVEKALTIPGFDLVRN</sequence>
<feature type="domain" description="ABC transmembrane type-1" evidence="10">
    <location>
        <begin position="19"/>
        <end position="207"/>
    </location>
</feature>
<evidence type="ECO:0000256" key="4">
    <source>
        <dbReference type="ARBA" id="ARBA00022475"/>
    </source>
</evidence>